<reference evidence="2 3" key="1">
    <citation type="submission" date="2019-06" db="EMBL/GenBank/DDBJ databases">
        <title>Genome Sequence of the Brown Rot Fungal Pathogen Monilinia fructicola.</title>
        <authorList>
            <person name="De Miccolis Angelini R.M."/>
            <person name="Landi L."/>
            <person name="Abate D."/>
            <person name="Pollastro S."/>
            <person name="Romanazzi G."/>
            <person name="Faretra F."/>
        </authorList>
    </citation>
    <scope>NUCLEOTIDE SEQUENCE [LARGE SCALE GENOMIC DNA]</scope>
    <source>
        <strain evidence="2 3">Mfrc123</strain>
    </source>
</reference>
<feature type="compositionally biased region" description="Basic and acidic residues" evidence="1">
    <location>
        <begin position="108"/>
        <end position="122"/>
    </location>
</feature>
<evidence type="ECO:0000313" key="2">
    <source>
        <dbReference type="EMBL" id="KAA8563950.1"/>
    </source>
</evidence>
<comment type="caution">
    <text evidence="2">The sequence shown here is derived from an EMBL/GenBank/DDBJ whole genome shotgun (WGS) entry which is preliminary data.</text>
</comment>
<dbReference type="Proteomes" id="UP000322873">
    <property type="component" value="Unassembled WGS sequence"/>
</dbReference>
<protein>
    <submittedName>
        <fullName evidence="2">Uncharacterized protein</fullName>
    </submittedName>
</protein>
<name>A0A5M9J698_MONFR</name>
<gene>
    <name evidence="2" type="ORF">EYC84_011953</name>
</gene>
<proteinExistence type="predicted"/>
<feature type="region of interest" description="Disordered" evidence="1">
    <location>
        <begin position="108"/>
        <end position="131"/>
    </location>
</feature>
<accession>A0A5M9J698</accession>
<keyword evidence="3" id="KW-1185">Reference proteome</keyword>
<dbReference type="EMBL" id="VICG01000016">
    <property type="protein sequence ID" value="KAA8563950.1"/>
    <property type="molecule type" value="Genomic_DNA"/>
</dbReference>
<sequence length="131" mass="14560">MSTCANRVRVGIGVSILCPCIPSNLSSYWAGDSFPLGTSRRPSGVRRKRKECAVREGLEETGLVIWKEDLQLLMATSSLMGLGLRRDGKEGVEGSHYGGFWMVESWDGKGDGPKNLESDKIRSGRGWKWRR</sequence>
<evidence type="ECO:0000313" key="3">
    <source>
        <dbReference type="Proteomes" id="UP000322873"/>
    </source>
</evidence>
<dbReference type="Gene3D" id="3.90.79.10">
    <property type="entry name" value="Nucleoside Triphosphate Pyrophosphohydrolase"/>
    <property type="match status" value="1"/>
</dbReference>
<dbReference type="AlphaFoldDB" id="A0A5M9J698"/>
<organism evidence="2 3">
    <name type="scientific">Monilinia fructicola</name>
    <name type="common">Brown rot fungus</name>
    <name type="synonym">Ciboria fructicola</name>
    <dbReference type="NCBI Taxonomy" id="38448"/>
    <lineage>
        <taxon>Eukaryota</taxon>
        <taxon>Fungi</taxon>
        <taxon>Dikarya</taxon>
        <taxon>Ascomycota</taxon>
        <taxon>Pezizomycotina</taxon>
        <taxon>Leotiomycetes</taxon>
        <taxon>Helotiales</taxon>
        <taxon>Sclerotiniaceae</taxon>
        <taxon>Monilinia</taxon>
    </lineage>
</organism>
<evidence type="ECO:0000256" key="1">
    <source>
        <dbReference type="SAM" id="MobiDB-lite"/>
    </source>
</evidence>